<dbReference type="InterPro" id="IPR036102">
    <property type="entry name" value="OsmC/Ohrsf"/>
</dbReference>
<evidence type="ECO:0000313" key="2">
    <source>
        <dbReference type="Proteomes" id="UP000326903"/>
    </source>
</evidence>
<dbReference type="Gene3D" id="3.30.300.20">
    <property type="match status" value="1"/>
</dbReference>
<dbReference type="PANTHER" id="PTHR39624">
    <property type="entry name" value="PROTEIN INVOLVED IN RIMO-MEDIATED BETA-METHYLTHIOLATION OF RIBOSOMAL PROTEIN S12 YCAO"/>
    <property type="match status" value="1"/>
</dbReference>
<dbReference type="PANTHER" id="PTHR39624:SF2">
    <property type="entry name" value="OSMC-LIKE PROTEIN"/>
    <property type="match status" value="1"/>
</dbReference>
<dbReference type="RefSeq" id="WP_150415106.1">
    <property type="nucleotide sequence ID" value="NZ_VYQF01000003.1"/>
</dbReference>
<protein>
    <submittedName>
        <fullName evidence="1">OsmC family protein</fullName>
    </submittedName>
</protein>
<reference evidence="1 2" key="1">
    <citation type="submission" date="2019-09" db="EMBL/GenBank/DDBJ databases">
        <title>Draft genome sequence of Ginsengibacter sp. BR5-29.</title>
        <authorList>
            <person name="Im W.-T."/>
        </authorList>
    </citation>
    <scope>NUCLEOTIDE SEQUENCE [LARGE SCALE GENOMIC DNA]</scope>
    <source>
        <strain evidence="1 2">BR5-29</strain>
    </source>
</reference>
<dbReference type="InterPro" id="IPR003718">
    <property type="entry name" value="OsmC/Ohr_fam"/>
</dbReference>
<dbReference type="SUPFAM" id="SSF82784">
    <property type="entry name" value="OsmC-like"/>
    <property type="match status" value="1"/>
</dbReference>
<gene>
    <name evidence="1" type="ORF">FW778_12750</name>
</gene>
<name>A0A5J5IGF3_9BACT</name>
<organism evidence="1 2">
    <name type="scientific">Ginsengibacter hankyongi</name>
    <dbReference type="NCBI Taxonomy" id="2607284"/>
    <lineage>
        <taxon>Bacteria</taxon>
        <taxon>Pseudomonadati</taxon>
        <taxon>Bacteroidota</taxon>
        <taxon>Chitinophagia</taxon>
        <taxon>Chitinophagales</taxon>
        <taxon>Chitinophagaceae</taxon>
        <taxon>Ginsengibacter</taxon>
    </lineage>
</organism>
<dbReference type="AlphaFoldDB" id="A0A5J5IGF3"/>
<dbReference type="EMBL" id="VYQF01000003">
    <property type="protein sequence ID" value="KAA9038431.1"/>
    <property type="molecule type" value="Genomic_DNA"/>
</dbReference>
<sequence length="133" mass="14647">MTASIVYTGNLRCEAEHVQSKTITETDAPTDNRGKGEKFSPTDLLCVSVATCMLTTMAIKAGDLQVDITDAKADVTKHMFSNPRRVGKIEVMVTLPPNGNERDRKVLEKTGDNCPVIKSIHPDIELVINYKWG</sequence>
<dbReference type="InterPro" id="IPR015946">
    <property type="entry name" value="KH_dom-like_a/b"/>
</dbReference>
<comment type="caution">
    <text evidence="1">The sequence shown here is derived from an EMBL/GenBank/DDBJ whole genome shotgun (WGS) entry which is preliminary data.</text>
</comment>
<dbReference type="Proteomes" id="UP000326903">
    <property type="component" value="Unassembled WGS sequence"/>
</dbReference>
<dbReference type="Pfam" id="PF02566">
    <property type="entry name" value="OsmC"/>
    <property type="match status" value="1"/>
</dbReference>
<evidence type="ECO:0000313" key="1">
    <source>
        <dbReference type="EMBL" id="KAA9038431.1"/>
    </source>
</evidence>
<accession>A0A5J5IGF3</accession>
<keyword evidence="2" id="KW-1185">Reference proteome</keyword>
<proteinExistence type="predicted"/>